<dbReference type="Pfam" id="PF01641">
    <property type="entry name" value="SelR"/>
    <property type="match status" value="1"/>
</dbReference>
<organism evidence="9 10">
    <name type="scientific">Paenibacillus monticola</name>
    <dbReference type="NCBI Taxonomy" id="2666075"/>
    <lineage>
        <taxon>Bacteria</taxon>
        <taxon>Bacillati</taxon>
        <taxon>Bacillota</taxon>
        <taxon>Bacilli</taxon>
        <taxon>Bacillales</taxon>
        <taxon>Paenibacillaceae</taxon>
        <taxon>Paenibacillus</taxon>
    </lineage>
</organism>
<keyword evidence="10" id="KW-1185">Reference proteome</keyword>
<keyword evidence="2 7" id="KW-0560">Oxidoreductase</keyword>
<dbReference type="Pfam" id="PF01625">
    <property type="entry name" value="PMSR"/>
    <property type="match status" value="1"/>
</dbReference>
<dbReference type="PANTHER" id="PTHR43774">
    <property type="entry name" value="PEPTIDE METHIONINE SULFOXIDE REDUCTASE"/>
    <property type="match status" value="1"/>
</dbReference>
<comment type="catalytic activity">
    <reaction evidence="4 7">
        <text>L-methionyl-[protein] + [thioredoxin]-disulfide + H2O = L-methionyl-(S)-S-oxide-[protein] + [thioredoxin]-dithiol</text>
        <dbReference type="Rhea" id="RHEA:14217"/>
        <dbReference type="Rhea" id="RHEA-COMP:10698"/>
        <dbReference type="Rhea" id="RHEA-COMP:10700"/>
        <dbReference type="Rhea" id="RHEA-COMP:12313"/>
        <dbReference type="Rhea" id="RHEA-COMP:12315"/>
        <dbReference type="ChEBI" id="CHEBI:15377"/>
        <dbReference type="ChEBI" id="CHEBI:16044"/>
        <dbReference type="ChEBI" id="CHEBI:29950"/>
        <dbReference type="ChEBI" id="CHEBI:44120"/>
        <dbReference type="ChEBI" id="CHEBI:50058"/>
        <dbReference type="EC" id="1.8.4.11"/>
    </reaction>
</comment>
<dbReference type="InterPro" id="IPR002569">
    <property type="entry name" value="Met_Sox_Rdtase_MsrA_dom"/>
</dbReference>
<dbReference type="Gene3D" id="3.30.1060.10">
    <property type="entry name" value="Peptide methionine sulphoxide reductase MsrA"/>
    <property type="match status" value="1"/>
</dbReference>
<accession>A0A7X2L0T7</accession>
<sequence length="332" mass="38397">MNEKDSGEQLATFAGGCFWCMVKPFDELPGIISIISGYTGGHTVNPTYEEVGTETTGHVEAVQITFQPDIFPYDRLLEIYWQQIDPTDNGGQFLDRGYSYRTVIFVHNEEQRVKAEVSKQAQKVSKRFKGPIVTEIMPAGPFYPAEELHQNYYKTHLTNYKLYQKGSGRDEFTEQVWNNKEDKKRLREQLSELQYEITQNKGMEPAFQNEYWDNKREGLYVDVVNGDPLFSSKDQFDSGTGWPSFTKPIEEGLIRKEADYSQGQVRTAVRSRLSQAYLGHVFYDGPEPTKLHYRINSASLRFIAKEELEQRGLGRYLKLFDIPINKKISFEE</sequence>
<comment type="function">
    <text evidence="7">Has an important function as a repair enzyme for proteins that have been inactivated by oxidation. Catalyzes the reversible oxidation-reduction of methionine sulfoxide in proteins to methionine.</text>
</comment>
<dbReference type="PANTHER" id="PTHR43774:SF1">
    <property type="entry name" value="PEPTIDE METHIONINE SULFOXIDE REDUCTASE MSRA 2"/>
    <property type="match status" value="1"/>
</dbReference>
<feature type="domain" description="MsrB" evidence="8">
    <location>
        <begin position="183"/>
        <end position="305"/>
    </location>
</feature>
<dbReference type="GO" id="GO:0033743">
    <property type="term" value="F:peptide-methionine (R)-S-oxide reductase activity"/>
    <property type="evidence" value="ECO:0007669"/>
    <property type="project" value="UniProtKB-EC"/>
</dbReference>
<dbReference type="SUPFAM" id="SSF51316">
    <property type="entry name" value="Mss4-like"/>
    <property type="match status" value="1"/>
</dbReference>
<dbReference type="InterPro" id="IPR011057">
    <property type="entry name" value="Mss4-like_sf"/>
</dbReference>
<dbReference type="Gene3D" id="2.170.150.20">
    <property type="entry name" value="Peptide methionine sulfoxide reductase"/>
    <property type="match status" value="1"/>
</dbReference>
<proteinExistence type="inferred from homology"/>
<comment type="similarity">
    <text evidence="1 7">Belongs to the MsrA Met sulfoxide reductase family.</text>
</comment>
<gene>
    <name evidence="7 9" type="primary">msrA</name>
    <name evidence="9" type="ORF">GJB61_01175</name>
</gene>
<dbReference type="EC" id="1.8.4.11" evidence="7"/>
<protein>
    <recommendedName>
        <fullName evidence="7">Peptide methionine sulfoxide reductase MsrA</fullName>
        <shortName evidence="7">Protein-methionine-S-oxide reductase</shortName>
        <ecNumber evidence="7">1.8.4.11</ecNumber>
    </recommendedName>
    <alternativeName>
        <fullName evidence="7">Peptide-methionine (S)-S-oxide reductase</fullName>
        <shortName evidence="7">Peptide Met(O) reductase</shortName>
    </alternativeName>
</protein>
<evidence type="ECO:0000256" key="4">
    <source>
        <dbReference type="ARBA" id="ARBA00047806"/>
    </source>
</evidence>
<dbReference type="GO" id="GO:0008113">
    <property type="term" value="F:peptide-methionine (S)-S-oxide reductase activity"/>
    <property type="evidence" value="ECO:0007669"/>
    <property type="project" value="UniProtKB-UniRule"/>
</dbReference>
<evidence type="ECO:0000313" key="9">
    <source>
        <dbReference type="EMBL" id="MRN51621.1"/>
    </source>
</evidence>
<comment type="catalytic activity">
    <reaction evidence="5">
        <text>L-methionyl-[protein] + [thioredoxin]-disulfide + H2O = L-methionyl-(R)-S-oxide-[protein] + [thioredoxin]-dithiol</text>
        <dbReference type="Rhea" id="RHEA:24164"/>
        <dbReference type="Rhea" id="RHEA-COMP:10698"/>
        <dbReference type="Rhea" id="RHEA-COMP:10700"/>
        <dbReference type="Rhea" id="RHEA-COMP:12313"/>
        <dbReference type="Rhea" id="RHEA-COMP:12314"/>
        <dbReference type="ChEBI" id="CHEBI:15377"/>
        <dbReference type="ChEBI" id="CHEBI:16044"/>
        <dbReference type="ChEBI" id="CHEBI:29950"/>
        <dbReference type="ChEBI" id="CHEBI:45764"/>
        <dbReference type="ChEBI" id="CHEBI:50058"/>
        <dbReference type="EC" id="1.8.4.12"/>
    </reaction>
</comment>
<dbReference type="NCBIfam" id="TIGR00357">
    <property type="entry name" value="peptide-methionine (R)-S-oxide reductase MsrB"/>
    <property type="match status" value="1"/>
</dbReference>
<keyword evidence="3" id="KW-0511">Multifunctional enzyme</keyword>
<feature type="active site" evidence="7">
    <location>
        <position position="17"/>
    </location>
</feature>
<evidence type="ECO:0000313" key="10">
    <source>
        <dbReference type="Proteomes" id="UP000463051"/>
    </source>
</evidence>
<reference evidence="9 10" key="1">
    <citation type="submission" date="2019-11" db="EMBL/GenBank/DDBJ databases">
        <title>Paenibacillus monticola sp. nov., a novel PGPR strain isolated from mountain sample in China.</title>
        <authorList>
            <person name="Zhao Q."/>
            <person name="Li H.-P."/>
            <person name="Zhang J.-L."/>
        </authorList>
    </citation>
    <scope>NUCLEOTIDE SEQUENCE [LARGE SCALE GENOMIC DNA]</scope>
    <source>
        <strain evidence="9 10">LC-T2</strain>
    </source>
</reference>
<evidence type="ECO:0000256" key="2">
    <source>
        <dbReference type="ARBA" id="ARBA00023002"/>
    </source>
</evidence>
<dbReference type="EMBL" id="WJXB01000001">
    <property type="protein sequence ID" value="MRN51621.1"/>
    <property type="molecule type" value="Genomic_DNA"/>
</dbReference>
<evidence type="ECO:0000256" key="3">
    <source>
        <dbReference type="ARBA" id="ARBA00023268"/>
    </source>
</evidence>
<dbReference type="InterPro" id="IPR002579">
    <property type="entry name" value="Met_Sox_Rdtase_MsrB_dom"/>
</dbReference>
<name>A0A7X2L0T7_9BACL</name>
<dbReference type="AlphaFoldDB" id="A0A7X2L0T7"/>
<dbReference type="RefSeq" id="WP_154117266.1">
    <property type="nucleotide sequence ID" value="NZ_WJXB01000001.1"/>
</dbReference>
<evidence type="ECO:0000259" key="8">
    <source>
        <dbReference type="PROSITE" id="PS51790"/>
    </source>
</evidence>
<dbReference type="HAMAP" id="MF_01401">
    <property type="entry name" value="MsrA"/>
    <property type="match status" value="1"/>
</dbReference>
<comment type="caution">
    <text evidence="9">The sequence shown here is derived from an EMBL/GenBank/DDBJ whole genome shotgun (WGS) entry which is preliminary data.</text>
</comment>
<evidence type="ECO:0000256" key="7">
    <source>
        <dbReference type="HAMAP-Rule" id="MF_01401"/>
    </source>
</evidence>
<evidence type="ECO:0000256" key="1">
    <source>
        <dbReference type="ARBA" id="ARBA00005591"/>
    </source>
</evidence>
<comment type="catalytic activity">
    <reaction evidence="6 7">
        <text>[thioredoxin]-disulfide + L-methionine + H2O = L-methionine (S)-S-oxide + [thioredoxin]-dithiol</text>
        <dbReference type="Rhea" id="RHEA:19993"/>
        <dbReference type="Rhea" id="RHEA-COMP:10698"/>
        <dbReference type="Rhea" id="RHEA-COMP:10700"/>
        <dbReference type="ChEBI" id="CHEBI:15377"/>
        <dbReference type="ChEBI" id="CHEBI:29950"/>
        <dbReference type="ChEBI" id="CHEBI:50058"/>
        <dbReference type="ChEBI" id="CHEBI:57844"/>
        <dbReference type="ChEBI" id="CHEBI:58772"/>
        <dbReference type="EC" id="1.8.4.11"/>
    </reaction>
</comment>
<evidence type="ECO:0000256" key="5">
    <source>
        <dbReference type="ARBA" id="ARBA00048488"/>
    </source>
</evidence>
<dbReference type="SUPFAM" id="SSF55068">
    <property type="entry name" value="Peptide methionine sulfoxide reductase"/>
    <property type="match status" value="1"/>
</dbReference>
<evidence type="ECO:0000256" key="6">
    <source>
        <dbReference type="ARBA" id="ARBA00048782"/>
    </source>
</evidence>
<dbReference type="NCBIfam" id="TIGR00401">
    <property type="entry name" value="msrA"/>
    <property type="match status" value="1"/>
</dbReference>
<dbReference type="Proteomes" id="UP000463051">
    <property type="component" value="Unassembled WGS sequence"/>
</dbReference>
<dbReference type="InterPro" id="IPR036509">
    <property type="entry name" value="Met_Sox_Rdtase_MsrA_sf"/>
</dbReference>
<dbReference type="PROSITE" id="PS51790">
    <property type="entry name" value="MSRB"/>
    <property type="match status" value="1"/>
</dbReference>